<gene>
    <name evidence="2" type="ORF">OLC1_LOCUS5929</name>
</gene>
<feature type="compositionally biased region" description="Acidic residues" evidence="1">
    <location>
        <begin position="202"/>
        <end position="213"/>
    </location>
</feature>
<name>A0AAV1CGG9_OLDCO</name>
<dbReference type="AlphaFoldDB" id="A0AAV1CGG9"/>
<dbReference type="EMBL" id="OX459119">
    <property type="protein sequence ID" value="CAI9094841.1"/>
    <property type="molecule type" value="Genomic_DNA"/>
</dbReference>
<accession>A0AAV1CGG9</accession>
<dbReference type="Proteomes" id="UP001161247">
    <property type="component" value="Chromosome 2"/>
</dbReference>
<feature type="region of interest" description="Disordered" evidence="1">
    <location>
        <begin position="162"/>
        <end position="221"/>
    </location>
</feature>
<keyword evidence="3" id="KW-1185">Reference proteome</keyword>
<organism evidence="2 3">
    <name type="scientific">Oldenlandia corymbosa var. corymbosa</name>
    <dbReference type="NCBI Taxonomy" id="529605"/>
    <lineage>
        <taxon>Eukaryota</taxon>
        <taxon>Viridiplantae</taxon>
        <taxon>Streptophyta</taxon>
        <taxon>Embryophyta</taxon>
        <taxon>Tracheophyta</taxon>
        <taxon>Spermatophyta</taxon>
        <taxon>Magnoliopsida</taxon>
        <taxon>eudicotyledons</taxon>
        <taxon>Gunneridae</taxon>
        <taxon>Pentapetalae</taxon>
        <taxon>asterids</taxon>
        <taxon>lamiids</taxon>
        <taxon>Gentianales</taxon>
        <taxon>Rubiaceae</taxon>
        <taxon>Rubioideae</taxon>
        <taxon>Spermacoceae</taxon>
        <taxon>Hedyotis-Oldenlandia complex</taxon>
        <taxon>Oldenlandia</taxon>
    </lineage>
</organism>
<proteinExistence type="predicted"/>
<evidence type="ECO:0000313" key="2">
    <source>
        <dbReference type="EMBL" id="CAI9094841.1"/>
    </source>
</evidence>
<reference evidence="2" key="1">
    <citation type="submission" date="2023-03" db="EMBL/GenBank/DDBJ databases">
        <authorList>
            <person name="Julca I."/>
        </authorList>
    </citation>
    <scope>NUCLEOTIDE SEQUENCE</scope>
</reference>
<dbReference type="InterPro" id="IPR004252">
    <property type="entry name" value="Probable_transposase_24"/>
</dbReference>
<evidence type="ECO:0000313" key="3">
    <source>
        <dbReference type="Proteomes" id="UP001161247"/>
    </source>
</evidence>
<sequence length="221" mass="24874">MSERNSSNRWSVEQSSHTGGSISYFEHEINLEAREGRPPTAHELFLHTHTKKHDRMTFVDSKSEKTNEVAGCKKKGRVYGLGCQSYKYFPPPIDKISATQTSETESRYKKAILFMSEELRAVKKQLRAERTSWKNKFNGLCEHLGFSTEILQPKGKRSVELENYTSDSSNDDNDDESQSQEGSMDYGDEEDSESDSGSMDSGNEDGSESDGDSMDGNHLSD</sequence>
<feature type="compositionally biased region" description="Acidic residues" evidence="1">
    <location>
        <begin position="169"/>
        <end position="178"/>
    </location>
</feature>
<dbReference type="Pfam" id="PF03004">
    <property type="entry name" value="Transposase_24"/>
    <property type="match status" value="1"/>
</dbReference>
<protein>
    <submittedName>
        <fullName evidence="2">OLC1v1030647C1</fullName>
    </submittedName>
</protein>
<evidence type="ECO:0000256" key="1">
    <source>
        <dbReference type="SAM" id="MobiDB-lite"/>
    </source>
</evidence>